<comment type="caution">
    <text evidence="4">The sequence shown here is derived from an EMBL/GenBank/DDBJ whole genome shotgun (WGS) entry which is preliminary data.</text>
</comment>
<dbReference type="PANTHER" id="PTHR42795">
    <property type="entry name" value="ALANINE DEHYDROGENASE"/>
    <property type="match status" value="1"/>
</dbReference>
<keyword evidence="1 4" id="KW-0560">Oxidoreductase</keyword>
<organism evidence="4 5">
    <name type="scientific">Lactovum miscens</name>
    <dbReference type="NCBI Taxonomy" id="190387"/>
    <lineage>
        <taxon>Bacteria</taxon>
        <taxon>Bacillati</taxon>
        <taxon>Bacillota</taxon>
        <taxon>Bacilli</taxon>
        <taxon>Lactobacillales</taxon>
        <taxon>Streptococcaceae</taxon>
        <taxon>Lactovum</taxon>
    </lineage>
</organism>
<dbReference type="EMBL" id="JACHHV010000039">
    <property type="protein sequence ID" value="MBB5888683.1"/>
    <property type="molecule type" value="Genomic_DNA"/>
</dbReference>
<reference evidence="4 5" key="1">
    <citation type="submission" date="2020-08" db="EMBL/GenBank/DDBJ databases">
        <title>Genomic Encyclopedia of Type Strains, Phase IV (KMG-IV): sequencing the most valuable type-strain genomes for metagenomic binning, comparative biology and taxonomic classification.</title>
        <authorList>
            <person name="Goeker M."/>
        </authorList>
    </citation>
    <scope>NUCLEOTIDE SEQUENCE [LARGE SCALE GENOMIC DNA]</scope>
    <source>
        <strain evidence="4 5">DSM 14925</strain>
    </source>
</reference>
<dbReference type="InterPro" id="IPR036291">
    <property type="entry name" value="NAD(P)-bd_dom_sf"/>
</dbReference>
<evidence type="ECO:0000256" key="1">
    <source>
        <dbReference type="ARBA" id="ARBA00023002"/>
    </source>
</evidence>
<gene>
    <name evidence="4" type="ORF">HNQ37_001587</name>
</gene>
<evidence type="ECO:0000313" key="5">
    <source>
        <dbReference type="Proteomes" id="UP000562464"/>
    </source>
</evidence>
<evidence type="ECO:0000259" key="2">
    <source>
        <dbReference type="SMART" id="SM01002"/>
    </source>
</evidence>
<dbReference type="InterPro" id="IPR007698">
    <property type="entry name" value="AlaDH/PNT_NAD(H)-bd"/>
</dbReference>
<dbReference type="GO" id="GO:0047126">
    <property type="term" value="F:N5-(carboxyethyl)ornithine synthase activity"/>
    <property type="evidence" value="ECO:0007669"/>
    <property type="project" value="UniProtKB-EC"/>
</dbReference>
<dbReference type="EC" id="1.5.1.24" evidence="4"/>
<dbReference type="Pfam" id="PF01262">
    <property type="entry name" value="AlaDh_PNT_C"/>
    <property type="match status" value="1"/>
</dbReference>
<dbReference type="InterPro" id="IPR007886">
    <property type="entry name" value="AlaDH/PNT_N"/>
</dbReference>
<evidence type="ECO:0000259" key="3">
    <source>
        <dbReference type="SMART" id="SM01003"/>
    </source>
</evidence>
<sequence>MVSQERFIMILGFIKSNFPGERRVPLLPEDIKDFDNDLLIEEGFGSLLDIEDADYERMGCRILPREEVFKQAKAIFSLKLIQPIDYPFIQNSQLIIGWTHPYGSGKSFMDNQAKPKGLVVVDLDNNSPEIFYKNEVCKADIPQGVLYRNSFYAGAAGAMDALLKYGLIPDENKKIAILGSGNVAQGAFYAISKFTSNVRMFYRRTMPTFKDTLDSYDIIINGIEIGPKDEPIISLEAKKRLKNGTFIIDIAADAGNAIQGDHFTELSDSIYKEDGIYYYVVPNTPSIAYRNVSRILSQQLSHYVFKKDVTRFTEIRNQNTKGIL</sequence>
<dbReference type="PANTHER" id="PTHR42795:SF1">
    <property type="entry name" value="ALANINE DEHYDROGENASE"/>
    <property type="match status" value="1"/>
</dbReference>
<evidence type="ECO:0000313" key="4">
    <source>
        <dbReference type="EMBL" id="MBB5888683.1"/>
    </source>
</evidence>
<dbReference type="GO" id="GO:0005886">
    <property type="term" value="C:plasma membrane"/>
    <property type="evidence" value="ECO:0007669"/>
    <property type="project" value="TreeGrafter"/>
</dbReference>
<keyword evidence="5" id="KW-1185">Reference proteome</keyword>
<accession>A0A841C7B3</accession>
<dbReference type="GO" id="GO:0000286">
    <property type="term" value="F:alanine dehydrogenase activity"/>
    <property type="evidence" value="ECO:0007669"/>
    <property type="project" value="TreeGrafter"/>
</dbReference>
<dbReference type="SUPFAM" id="SSF52283">
    <property type="entry name" value="Formate/glycerate dehydrogenase catalytic domain-like"/>
    <property type="match status" value="1"/>
</dbReference>
<feature type="domain" description="Alanine dehydrogenase/pyridine nucleotide transhydrogenase N-terminal" evidence="3">
    <location>
        <begin position="12"/>
        <end position="127"/>
    </location>
</feature>
<protein>
    <submittedName>
        <fullName evidence="4">N5-(Carboxyethyl)ornithine synthase</fullName>
        <ecNumber evidence="4">1.5.1.24</ecNumber>
    </submittedName>
</protein>
<feature type="domain" description="Alanine dehydrogenase/pyridine nucleotide transhydrogenase NAD(H)-binding" evidence="2">
    <location>
        <begin position="153"/>
        <end position="280"/>
    </location>
</feature>
<dbReference type="GO" id="GO:0006524">
    <property type="term" value="P:alanine catabolic process"/>
    <property type="evidence" value="ECO:0007669"/>
    <property type="project" value="TreeGrafter"/>
</dbReference>
<dbReference type="Gene3D" id="3.40.50.720">
    <property type="entry name" value="NAD(P)-binding Rossmann-like Domain"/>
    <property type="match status" value="3"/>
</dbReference>
<dbReference type="SMART" id="SM01002">
    <property type="entry name" value="AlaDh_PNT_C"/>
    <property type="match status" value="1"/>
</dbReference>
<name>A0A841C7B3_9LACT</name>
<dbReference type="AlphaFoldDB" id="A0A841C7B3"/>
<dbReference type="Pfam" id="PF05222">
    <property type="entry name" value="AlaDh_PNT_N"/>
    <property type="match status" value="1"/>
</dbReference>
<dbReference type="SUPFAM" id="SSF51735">
    <property type="entry name" value="NAD(P)-binding Rossmann-fold domains"/>
    <property type="match status" value="1"/>
</dbReference>
<dbReference type="SMART" id="SM01003">
    <property type="entry name" value="AlaDh_PNT_N"/>
    <property type="match status" value="1"/>
</dbReference>
<dbReference type="Proteomes" id="UP000562464">
    <property type="component" value="Unassembled WGS sequence"/>
</dbReference>
<proteinExistence type="predicted"/>